<evidence type="ECO:0000313" key="2">
    <source>
        <dbReference type="Proteomes" id="UP001168537"/>
    </source>
</evidence>
<sequence length="100" mass="11030">MPGTDGGGRPLLRDVEHAPYGLVVELDGRMFHDSARQRARDLERDLDAALTGRQTVRLGWSQVFDTACRTAGTIGRLLVLRGWRDEVRPCGPGCAVRRTA</sequence>
<dbReference type="Proteomes" id="UP001168537">
    <property type="component" value="Unassembled WGS sequence"/>
</dbReference>
<dbReference type="RefSeq" id="WP_300960993.1">
    <property type="nucleotide sequence ID" value="NZ_JAUHJR010000004.1"/>
</dbReference>
<accession>A0ABT8EUZ4</accession>
<dbReference type="EMBL" id="JAUHJR010000004">
    <property type="protein sequence ID" value="MDN4162007.1"/>
    <property type="molecule type" value="Genomic_DNA"/>
</dbReference>
<proteinExistence type="predicted"/>
<comment type="caution">
    <text evidence="1">The sequence shown here is derived from an EMBL/GenBank/DDBJ whole genome shotgun (WGS) entry which is preliminary data.</text>
</comment>
<protein>
    <recommendedName>
        <fullName evidence="3">DUF559 domain-containing protein</fullName>
    </recommendedName>
</protein>
<reference evidence="1" key="1">
    <citation type="submission" date="2023-06" db="EMBL/GenBank/DDBJ databases">
        <title>Draft genome sequence of Nocardioides sp. SOB72.</title>
        <authorList>
            <person name="Zhang G."/>
        </authorList>
    </citation>
    <scope>NUCLEOTIDE SEQUENCE</scope>
    <source>
        <strain evidence="1">SOB72</strain>
    </source>
</reference>
<organism evidence="1 2">
    <name type="scientific">Nocardioides abyssi</name>
    <dbReference type="NCBI Taxonomy" id="3058370"/>
    <lineage>
        <taxon>Bacteria</taxon>
        <taxon>Bacillati</taxon>
        <taxon>Actinomycetota</taxon>
        <taxon>Actinomycetes</taxon>
        <taxon>Propionibacteriales</taxon>
        <taxon>Nocardioidaceae</taxon>
        <taxon>Nocardioides</taxon>
    </lineage>
</organism>
<keyword evidence="2" id="KW-1185">Reference proteome</keyword>
<gene>
    <name evidence="1" type="ORF">QWY29_11645</name>
</gene>
<evidence type="ECO:0008006" key="3">
    <source>
        <dbReference type="Google" id="ProtNLM"/>
    </source>
</evidence>
<evidence type="ECO:0000313" key="1">
    <source>
        <dbReference type="EMBL" id="MDN4162007.1"/>
    </source>
</evidence>
<name>A0ABT8EUZ4_9ACTN</name>